<protein>
    <submittedName>
        <fullName evidence="1">SJCHGC03035 protein</fullName>
    </submittedName>
</protein>
<proteinExistence type="evidence at transcript level"/>
<reference evidence="1" key="2">
    <citation type="journal article" date="2006" name="PLoS Pathog.">
        <title>New perspectives on host-parasite interplay by comparative transcriptomic and proteomic analyses of Schistosoma japonicum.</title>
        <authorList>
            <person name="Liu F."/>
            <person name="Lu J."/>
            <person name="Hu W."/>
            <person name="Wang S.Y."/>
            <person name="Cui S.J."/>
            <person name="Chi M."/>
            <person name="Yan Q."/>
            <person name="Wang X.R."/>
            <person name="Song H.D."/>
            <person name="Xu X.N."/>
            <person name="Wang J.J."/>
            <person name="Zhang X.L."/>
            <person name="Zhang X."/>
            <person name="Wang Z.Q."/>
            <person name="Xue C.L."/>
            <person name="Brindley P.J."/>
            <person name="McManus D.P."/>
            <person name="Yang P.Y."/>
            <person name="Feng Z."/>
            <person name="Chen Z."/>
            <person name="Han Z.G."/>
        </authorList>
    </citation>
    <scope>NUCLEOTIDE SEQUENCE</scope>
</reference>
<dbReference type="AlphaFoldDB" id="Q5BSZ4"/>
<reference evidence="1" key="1">
    <citation type="submission" date="2005-01" db="EMBL/GenBank/DDBJ databases">
        <authorList>
            <person name="Han Z."/>
        </authorList>
    </citation>
    <scope>NUCLEOTIDE SEQUENCE</scope>
</reference>
<accession>Q5BSZ4</accession>
<name>Q5BSZ4_SCHJA</name>
<organism evidence="1">
    <name type="scientific">Schistosoma japonicum</name>
    <name type="common">Blood fluke</name>
    <dbReference type="NCBI Taxonomy" id="6182"/>
    <lineage>
        <taxon>Eukaryota</taxon>
        <taxon>Metazoa</taxon>
        <taxon>Spiralia</taxon>
        <taxon>Lophotrochozoa</taxon>
        <taxon>Platyhelminthes</taxon>
        <taxon>Trematoda</taxon>
        <taxon>Digenea</taxon>
        <taxon>Strigeidida</taxon>
        <taxon>Schistosomatoidea</taxon>
        <taxon>Schistosomatidae</taxon>
        <taxon>Schistosoma</taxon>
    </lineage>
</organism>
<sequence length="88" mass="10286">MRDINKDNIQVFPSLYDFLCANELKLTDNVKCDIAKHLSELDVQLRRYFPPKRMTQTTGFVIPFMPSLQSTYKYLNKRASSKLQQAVL</sequence>
<dbReference type="EMBL" id="AY915120">
    <property type="protein sequence ID" value="AAX30341.2"/>
    <property type="molecule type" value="mRNA"/>
</dbReference>
<evidence type="ECO:0000313" key="1">
    <source>
        <dbReference type="EMBL" id="AAX30341.2"/>
    </source>
</evidence>